<feature type="signal peptide" evidence="1">
    <location>
        <begin position="1"/>
        <end position="23"/>
    </location>
</feature>
<protein>
    <submittedName>
        <fullName evidence="2">Uncharacterized protein</fullName>
    </submittedName>
</protein>
<dbReference type="OrthoDB" id="9769023at2"/>
<feature type="chain" id="PRO_5010240343" evidence="1">
    <location>
        <begin position="24"/>
        <end position="569"/>
    </location>
</feature>
<sequence length="569" mass="63917">MSARIKKITTLCIVYLHTVLLSACNITQFNQPSPAQLAQQGNFIQAKQNVTQNYNKTGNDRLLYHLEMASLLQLEKNYLESNEQLAVALTLIESFYTQSVTELALVQFSGPTYSTYKGKAYYLPQIHIMKALNYNALAKLHPSDSGHYYDAALVEMRQLDVFLSQLKAQTGGYDVKQDDNFLSKKVYQLLKPIFAPSDLLENIDYKDDAFAHFLSGVLFEQSGEWDAARLQYERAMFMYENGFSQQYKLPEQIAEQTRLGLIRVMRRAGGYDSQLQALKPTSEHEAASAANVTLLQNIGIAPKRKQLNLLLRADTESKALVMTPILLGNHKERQAQMRWFQMLHADTSIFDMMQNYILGDVGDVAMGALTKRLPLGPLWEDAVKLGVVDALQFGARISVTYLEPLDNQVTHSEVWLNGQPLTTLLPYHSVSLLTLQDALKQANTEIHAALSREILKALSARKALHKVGFEQNDLFGNLAKLTSSVVNAVTASADTRQWQTLPAEIRVAQLSLPTGEHDITIKTYLRSGHIIEQSEHITANDAMSLWHTRTFMKAQSEQASLTNSTLNME</sequence>
<evidence type="ECO:0000313" key="2">
    <source>
        <dbReference type="EMBL" id="OHU91301.1"/>
    </source>
</evidence>
<name>A0A1S1MVP2_9GAMM</name>
<organism evidence="2 3">
    <name type="scientific">Pseudoalteromonas amylolytica</name>
    <dbReference type="NCBI Taxonomy" id="1859457"/>
    <lineage>
        <taxon>Bacteria</taxon>
        <taxon>Pseudomonadati</taxon>
        <taxon>Pseudomonadota</taxon>
        <taxon>Gammaproteobacteria</taxon>
        <taxon>Alteromonadales</taxon>
        <taxon>Pseudoalteromonadaceae</taxon>
        <taxon>Pseudoalteromonas</taxon>
    </lineage>
</organism>
<gene>
    <name evidence="2" type="ORF">BET10_10765</name>
</gene>
<dbReference type="PROSITE" id="PS51257">
    <property type="entry name" value="PROKAR_LIPOPROTEIN"/>
    <property type="match status" value="1"/>
</dbReference>
<dbReference type="EMBL" id="MKJU01000025">
    <property type="protein sequence ID" value="OHU91301.1"/>
    <property type="molecule type" value="Genomic_DNA"/>
</dbReference>
<evidence type="ECO:0000256" key="1">
    <source>
        <dbReference type="SAM" id="SignalP"/>
    </source>
</evidence>
<accession>A0A1S1MVP2</accession>
<evidence type="ECO:0000313" key="3">
    <source>
        <dbReference type="Proteomes" id="UP000179786"/>
    </source>
</evidence>
<dbReference type="STRING" id="1859457.BET10_10765"/>
<comment type="caution">
    <text evidence="2">The sequence shown here is derived from an EMBL/GenBank/DDBJ whole genome shotgun (WGS) entry which is preliminary data.</text>
</comment>
<reference evidence="2 3" key="1">
    <citation type="submission" date="2016-09" db="EMBL/GenBank/DDBJ databases">
        <title>Pseudoalteromonas amylolytica sp. nov., isolated from the surface seawater.</title>
        <authorList>
            <person name="Wu Y.-H."/>
            <person name="Cheng H."/>
            <person name="Jin X.-B."/>
            <person name="Wang C.-S."/>
            <person name="Xu X.-W."/>
        </authorList>
    </citation>
    <scope>NUCLEOTIDE SEQUENCE [LARGE SCALE GENOMIC DNA]</scope>
    <source>
        <strain evidence="2 3">JW1</strain>
    </source>
</reference>
<dbReference type="Proteomes" id="UP000179786">
    <property type="component" value="Unassembled WGS sequence"/>
</dbReference>
<keyword evidence="1" id="KW-0732">Signal</keyword>
<dbReference type="AlphaFoldDB" id="A0A1S1MVP2"/>
<keyword evidence="3" id="KW-1185">Reference proteome</keyword>
<proteinExistence type="predicted"/>
<dbReference type="RefSeq" id="WP_070985112.1">
    <property type="nucleotide sequence ID" value="NZ_MKJU01000025.1"/>
</dbReference>